<sequence>MANTLTFPSEAFPAYPTLSAPQPEGWVALAAVGLPLALAREMEGKKFRANVLTSLTRVGAEHSFDGQVSALTAKLKKLPRYKETLRELGGTEQIPELYIEGRFTGAKGELLGQFVRVVVLSRGYVYDVVEITGTVSLLAGDNSEEEVREIVKGVVVSLDA</sequence>
<protein>
    <recommendedName>
        <fullName evidence="3">DUF1795 domain-containing protein</fullName>
    </recommendedName>
</protein>
<evidence type="ECO:0000313" key="1">
    <source>
        <dbReference type="EMBL" id="MFD2841325.1"/>
    </source>
</evidence>
<keyword evidence="2" id="KW-1185">Reference proteome</keyword>
<accession>A0ABW5XFT1</accession>
<dbReference type="Proteomes" id="UP001597391">
    <property type="component" value="Unassembled WGS sequence"/>
</dbReference>
<dbReference type="RefSeq" id="WP_377467272.1">
    <property type="nucleotide sequence ID" value="NZ_JBHUOP010000005.1"/>
</dbReference>
<comment type="caution">
    <text evidence="1">The sequence shown here is derived from an EMBL/GenBank/DDBJ whole genome shotgun (WGS) entry which is preliminary data.</text>
</comment>
<evidence type="ECO:0008006" key="3">
    <source>
        <dbReference type="Google" id="ProtNLM"/>
    </source>
</evidence>
<gene>
    <name evidence="1" type="ORF">ACFSYH_12200</name>
</gene>
<name>A0ABW5XFT1_9MICO</name>
<reference evidence="2" key="1">
    <citation type="journal article" date="2019" name="Int. J. Syst. Evol. Microbiol.">
        <title>The Global Catalogue of Microorganisms (GCM) 10K type strain sequencing project: providing services to taxonomists for standard genome sequencing and annotation.</title>
        <authorList>
            <consortium name="The Broad Institute Genomics Platform"/>
            <consortium name="The Broad Institute Genome Sequencing Center for Infectious Disease"/>
            <person name="Wu L."/>
            <person name="Ma J."/>
        </authorList>
    </citation>
    <scope>NUCLEOTIDE SEQUENCE [LARGE SCALE GENOMIC DNA]</scope>
    <source>
        <strain evidence="2">KCTC 33576</strain>
    </source>
</reference>
<dbReference type="EMBL" id="JBHUOP010000005">
    <property type="protein sequence ID" value="MFD2841325.1"/>
    <property type="molecule type" value="Genomic_DNA"/>
</dbReference>
<organism evidence="1 2">
    <name type="scientific">Populibacterium corticicola</name>
    <dbReference type="NCBI Taxonomy" id="1812826"/>
    <lineage>
        <taxon>Bacteria</taxon>
        <taxon>Bacillati</taxon>
        <taxon>Actinomycetota</taxon>
        <taxon>Actinomycetes</taxon>
        <taxon>Micrococcales</taxon>
        <taxon>Jonesiaceae</taxon>
        <taxon>Populibacterium</taxon>
    </lineage>
</organism>
<dbReference type="Gene3D" id="3.40.1000.10">
    <property type="entry name" value="Mog1/PsbP, alpha/beta/alpha sandwich"/>
    <property type="match status" value="1"/>
</dbReference>
<evidence type="ECO:0000313" key="2">
    <source>
        <dbReference type="Proteomes" id="UP001597391"/>
    </source>
</evidence>
<proteinExistence type="predicted"/>